<evidence type="ECO:0000256" key="2">
    <source>
        <dbReference type="ARBA" id="ARBA00004236"/>
    </source>
</evidence>
<dbReference type="CDD" id="cd00156">
    <property type="entry name" value="REC"/>
    <property type="match status" value="1"/>
</dbReference>
<evidence type="ECO:0000313" key="12">
    <source>
        <dbReference type="EMBL" id="MEE4540439.1"/>
    </source>
</evidence>
<dbReference type="Proteomes" id="UP001344658">
    <property type="component" value="Unassembled WGS sequence"/>
</dbReference>
<dbReference type="InterPro" id="IPR036097">
    <property type="entry name" value="HisK_dim/P_sf"/>
</dbReference>
<dbReference type="InterPro" id="IPR036890">
    <property type="entry name" value="HATPase_C_sf"/>
</dbReference>
<dbReference type="Gene3D" id="3.40.50.2300">
    <property type="match status" value="1"/>
</dbReference>
<evidence type="ECO:0000256" key="3">
    <source>
        <dbReference type="ARBA" id="ARBA00012438"/>
    </source>
</evidence>
<keyword evidence="12" id="KW-0547">Nucleotide-binding</keyword>
<keyword evidence="9" id="KW-0175">Coiled coil</keyword>
<keyword evidence="13" id="KW-1185">Reference proteome</keyword>
<evidence type="ECO:0000259" key="10">
    <source>
        <dbReference type="PROSITE" id="PS50109"/>
    </source>
</evidence>
<evidence type="ECO:0000256" key="6">
    <source>
        <dbReference type="ARBA" id="ARBA00022777"/>
    </source>
</evidence>
<dbReference type="InterPro" id="IPR011006">
    <property type="entry name" value="CheY-like_superfamily"/>
</dbReference>
<dbReference type="SMART" id="SM00387">
    <property type="entry name" value="HATPase_c"/>
    <property type="match status" value="1"/>
</dbReference>
<evidence type="ECO:0000256" key="5">
    <source>
        <dbReference type="ARBA" id="ARBA00022679"/>
    </source>
</evidence>
<feature type="coiled-coil region" evidence="9">
    <location>
        <begin position="158"/>
        <end position="227"/>
    </location>
</feature>
<dbReference type="Pfam" id="PF00072">
    <property type="entry name" value="Response_reg"/>
    <property type="match status" value="1"/>
</dbReference>
<evidence type="ECO:0000256" key="7">
    <source>
        <dbReference type="ARBA" id="ARBA00023012"/>
    </source>
</evidence>
<comment type="catalytic activity">
    <reaction evidence="1">
        <text>ATP + protein L-histidine = ADP + protein N-phospho-L-histidine.</text>
        <dbReference type="EC" id="2.7.13.3"/>
    </reaction>
</comment>
<dbReference type="Gene3D" id="3.30.565.10">
    <property type="entry name" value="Histidine kinase-like ATPase, C-terminal domain"/>
    <property type="match status" value="1"/>
</dbReference>
<feature type="domain" description="Response regulatory" evidence="11">
    <location>
        <begin position="475"/>
        <end position="590"/>
    </location>
</feature>
<dbReference type="SUPFAM" id="SSF55874">
    <property type="entry name" value="ATPase domain of HSP90 chaperone/DNA topoisomerase II/histidine kinase"/>
    <property type="match status" value="1"/>
</dbReference>
<dbReference type="PROSITE" id="PS50109">
    <property type="entry name" value="HIS_KIN"/>
    <property type="match status" value="1"/>
</dbReference>
<dbReference type="InterPro" id="IPR005467">
    <property type="entry name" value="His_kinase_dom"/>
</dbReference>
<dbReference type="CDD" id="cd16922">
    <property type="entry name" value="HATPase_EvgS-ArcB-TorS-like"/>
    <property type="match status" value="1"/>
</dbReference>
<dbReference type="SMART" id="SM00388">
    <property type="entry name" value="HisKA"/>
    <property type="match status" value="1"/>
</dbReference>
<comment type="subcellular location">
    <subcellularLocation>
        <location evidence="2">Cell membrane</location>
    </subcellularLocation>
</comment>
<dbReference type="Pfam" id="PF00512">
    <property type="entry name" value="HisKA"/>
    <property type="match status" value="1"/>
</dbReference>
<reference evidence="12 13" key="1">
    <citation type="submission" date="2023-12" db="EMBL/GenBank/DDBJ databases">
        <title>Streptomyces sp. V4-01.</title>
        <authorList>
            <person name="Somphong A."/>
            <person name="Phongsopitanun W."/>
        </authorList>
    </citation>
    <scope>NUCLEOTIDE SEQUENCE [LARGE SCALE GENOMIC DNA]</scope>
    <source>
        <strain evidence="12 13">V4-01</strain>
    </source>
</reference>
<protein>
    <recommendedName>
        <fullName evidence="3">histidine kinase</fullName>
        <ecNumber evidence="3">2.7.13.3</ecNumber>
    </recommendedName>
</protein>
<dbReference type="InterPro" id="IPR003594">
    <property type="entry name" value="HATPase_dom"/>
</dbReference>
<feature type="modified residue" description="4-aspartylphosphate" evidence="8">
    <location>
        <position position="524"/>
    </location>
</feature>
<comment type="caution">
    <text evidence="12">The sequence shown here is derived from an EMBL/GenBank/DDBJ whole genome shotgun (WGS) entry which is preliminary data.</text>
</comment>
<sequence>MTGAANAPGGDPCRVLSLAVAGERELLALRRDIQVACRALGMSESETVRLATVVGEVGRNLLGAGGLSGSVALTDDDRPGVAVVFGWSDAVRPAAWVLEAAGRLLHSCRYEEAPFPRVILGQLVPVTAQPLTQRAADVREELRGLGGVSMGEELRSQNHDLLAALQQARAHQEELQRLNQELEETNQGVMALYAELSSELETTNSGVVALYAELEEKTRELSLLNEAKTRFWANVSHELRSPVNGVIGLTRLLLTPGGDPLTEEQRQQVQMISSSGSTMLALVEELLDVAKAESGRLEPELVPVDLRMLFHQLRGTLRATARPGVALVIPDAGDQPAMISDEVMLTRILRNVLSNSLKFTDSGEVRLTVERFERAGRAWCAFGVSDTGIGIPKEEQARVFEEFYQVRGPHQRARSGTGLGLPYARRLVELLGGRLTLDSTADEGTRVVVEVPAGPHRAGGTGEDVPAAPAVQLERLVVVDDDPDFLATIRPVLAQLAEDVTEVGDSSQAMSVIRRRRPDAVLIDLSMPPPDGYQLLAHLADDRELTDVPVIVLTANDRSTLDNSRLIHAQAVLGKTHLTAIRLANVLSPVLAERRAGGQGPEGR</sequence>
<evidence type="ECO:0000256" key="4">
    <source>
        <dbReference type="ARBA" id="ARBA00022553"/>
    </source>
</evidence>
<organism evidence="12 13">
    <name type="scientific">Actinacidiphila polyblastidii</name>
    <dbReference type="NCBI Taxonomy" id="3110430"/>
    <lineage>
        <taxon>Bacteria</taxon>
        <taxon>Bacillati</taxon>
        <taxon>Actinomycetota</taxon>
        <taxon>Actinomycetes</taxon>
        <taxon>Kitasatosporales</taxon>
        <taxon>Streptomycetaceae</taxon>
        <taxon>Actinacidiphila</taxon>
    </lineage>
</organism>
<dbReference type="SUPFAM" id="SSF47384">
    <property type="entry name" value="Homodimeric domain of signal transducing histidine kinase"/>
    <property type="match status" value="1"/>
</dbReference>
<dbReference type="InterPro" id="IPR004358">
    <property type="entry name" value="Sig_transdc_His_kin-like_C"/>
</dbReference>
<dbReference type="PROSITE" id="PS50110">
    <property type="entry name" value="RESPONSE_REGULATORY"/>
    <property type="match status" value="1"/>
</dbReference>
<dbReference type="CDD" id="cd00082">
    <property type="entry name" value="HisKA"/>
    <property type="match status" value="1"/>
</dbReference>
<keyword evidence="7" id="KW-0902">Two-component regulatory system</keyword>
<evidence type="ECO:0000256" key="1">
    <source>
        <dbReference type="ARBA" id="ARBA00000085"/>
    </source>
</evidence>
<evidence type="ECO:0000259" key="11">
    <source>
        <dbReference type="PROSITE" id="PS50110"/>
    </source>
</evidence>
<proteinExistence type="predicted"/>
<dbReference type="InterPro" id="IPR001789">
    <property type="entry name" value="Sig_transdc_resp-reg_receiver"/>
</dbReference>
<dbReference type="SUPFAM" id="SSF52172">
    <property type="entry name" value="CheY-like"/>
    <property type="match status" value="1"/>
</dbReference>
<dbReference type="Pfam" id="PF02518">
    <property type="entry name" value="HATPase_c"/>
    <property type="match status" value="1"/>
</dbReference>
<keyword evidence="6" id="KW-0418">Kinase</keyword>
<dbReference type="SMART" id="SM00448">
    <property type="entry name" value="REC"/>
    <property type="match status" value="1"/>
</dbReference>
<evidence type="ECO:0000256" key="8">
    <source>
        <dbReference type="PROSITE-ProRule" id="PRU00169"/>
    </source>
</evidence>
<dbReference type="EC" id="2.7.13.3" evidence="3"/>
<evidence type="ECO:0000313" key="13">
    <source>
        <dbReference type="Proteomes" id="UP001344658"/>
    </source>
</evidence>
<keyword evidence="5" id="KW-0808">Transferase</keyword>
<accession>A0ABU7P513</accession>
<name>A0ABU7P513_9ACTN</name>
<dbReference type="GO" id="GO:0005524">
    <property type="term" value="F:ATP binding"/>
    <property type="evidence" value="ECO:0007669"/>
    <property type="project" value="UniProtKB-KW"/>
</dbReference>
<dbReference type="PANTHER" id="PTHR43047">
    <property type="entry name" value="TWO-COMPONENT HISTIDINE PROTEIN KINASE"/>
    <property type="match status" value="1"/>
</dbReference>
<dbReference type="PRINTS" id="PR00344">
    <property type="entry name" value="BCTRLSENSOR"/>
</dbReference>
<dbReference type="RefSeq" id="WP_330792151.1">
    <property type="nucleotide sequence ID" value="NZ_JAZEWV010000001.1"/>
</dbReference>
<dbReference type="EMBL" id="JAZEWV010000001">
    <property type="protein sequence ID" value="MEE4540439.1"/>
    <property type="molecule type" value="Genomic_DNA"/>
</dbReference>
<keyword evidence="12" id="KW-0067">ATP-binding</keyword>
<gene>
    <name evidence="12" type="ORF">V2S66_00460</name>
</gene>
<keyword evidence="4 8" id="KW-0597">Phosphoprotein</keyword>
<feature type="domain" description="Histidine kinase" evidence="10">
    <location>
        <begin position="234"/>
        <end position="455"/>
    </location>
</feature>
<dbReference type="InterPro" id="IPR003661">
    <property type="entry name" value="HisK_dim/P_dom"/>
</dbReference>
<dbReference type="Gene3D" id="1.10.287.130">
    <property type="match status" value="1"/>
</dbReference>
<evidence type="ECO:0000256" key="9">
    <source>
        <dbReference type="SAM" id="Coils"/>
    </source>
</evidence>